<name>A0A8J7SG38_9PROT</name>
<protein>
    <submittedName>
        <fullName evidence="3">NIPSNAP family protein</fullName>
    </submittedName>
</protein>
<comment type="caution">
    <text evidence="3">The sequence shown here is derived from an EMBL/GenBank/DDBJ whole genome shotgun (WGS) entry which is preliminary data.</text>
</comment>
<keyword evidence="4" id="KW-1185">Reference proteome</keyword>
<dbReference type="PANTHER" id="PTHR21017:SF17">
    <property type="entry name" value="PROTEIN NIPSNAP"/>
    <property type="match status" value="1"/>
</dbReference>
<dbReference type="Gene3D" id="3.30.70.100">
    <property type="match status" value="1"/>
</dbReference>
<dbReference type="PANTHER" id="PTHR21017">
    <property type="entry name" value="NIPSNAP-RELATED"/>
    <property type="match status" value="1"/>
</dbReference>
<organism evidence="3 4">
    <name type="scientific">Marivibrio halodurans</name>
    <dbReference type="NCBI Taxonomy" id="2039722"/>
    <lineage>
        <taxon>Bacteria</taxon>
        <taxon>Pseudomonadati</taxon>
        <taxon>Pseudomonadota</taxon>
        <taxon>Alphaproteobacteria</taxon>
        <taxon>Rhodospirillales</taxon>
        <taxon>Rhodospirillaceae</taxon>
        <taxon>Marivibrio</taxon>
    </lineage>
</organism>
<evidence type="ECO:0000256" key="1">
    <source>
        <dbReference type="ARBA" id="ARBA00005291"/>
    </source>
</evidence>
<sequence length="116" mass="13300">MIVDHRTYTLHPGKLPAFLKVYREKGYPVQSKHLGKPVGWYLSMDIGELNQVVHMWAYDDLNQRADRRAALNADPDWQAYLAEATPFVQHMENKILTAAPFFEDPPAVPEAFSESE</sequence>
<dbReference type="RefSeq" id="WP_210680075.1">
    <property type="nucleotide sequence ID" value="NZ_JAGMWN010000001.1"/>
</dbReference>
<proteinExistence type="inferred from homology"/>
<reference evidence="3" key="1">
    <citation type="submission" date="2021-04" db="EMBL/GenBank/DDBJ databases">
        <authorList>
            <person name="Zhang D.-C."/>
        </authorList>
    </citation>
    <scope>NUCLEOTIDE SEQUENCE</scope>
    <source>
        <strain evidence="3">CGMCC 1.15697</strain>
    </source>
</reference>
<dbReference type="InterPro" id="IPR012577">
    <property type="entry name" value="NIPSNAP"/>
</dbReference>
<evidence type="ECO:0000313" key="3">
    <source>
        <dbReference type="EMBL" id="MBP5855488.1"/>
    </source>
</evidence>
<dbReference type="SUPFAM" id="SSF54909">
    <property type="entry name" value="Dimeric alpha+beta barrel"/>
    <property type="match status" value="1"/>
</dbReference>
<dbReference type="Proteomes" id="UP000672602">
    <property type="component" value="Unassembled WGS sequence"/>
</dbReference>
<dbReference type="AlphaFoldDB" id="A0A8J7SG38"/>
<comment type="similarity">
    <text evidence="1">Belongs to the NipSnap family.</text>
</comment>
<dbReference type="Pfam" id="PF07978">
    <property type="entry name" value="NIPSNAP"/>
    <property type="match status" value="1"/>
</dbReference>
<dbReference type="InterPro" id="IPR011008">
    <property type="entry name" value="Dimeric_a/b-barrel"/>
</dbReference>
<dbReference type="EMBL" id="JAGMWN010000001">
    <property type="protein sequence ID" value="MBP5855488.1"/>
    <property type="molecule type" value="Genomic_DNA"/>
</dbReference>
<feature type="domain" description="NIPSNAP" evidence="2">
    <location>
        <begin position="5"/>
        <end position="101"/>
    </location>
</feature>
<dbReference type="InterPro" id="IPR051557">
    <property type="entry name" value="NipSnap_domain"/>
</dbReference>
<evidence type="ECO:0000259" key="2">
    <source>
        <dbReference type="Pfam" id="PF07978"/>
    </source>
</evidence>
<accession>A0A8J7SG38</accession>
<gene>
    <name evidence="3" type="ORF">KAJ83_00575</name>
</gene>
<evidence type="ECO:0000313" key="4">
    <source>
        <dbReference type="Proteomes" id="UP000672602"/>
    </source>
</evidence>